<organism evidence="2 3">
    <name type="scientific">Gordonia phage Phendrix</name>
    <dbReference type="NCBI Taxonomy" id="2593335"/>
    <lineage>
        <taxon>Viruses</taxon>
        <taxon>Duplodnaviria</taxon>
        <taxon>Heunggongvirae</taxon>
        <taxon>Uroviricota</taxon>
        <taxon>Caudoviricetes</taxon>
        <taxon>Godonkavirus</taxon>
        <taxon>Godonkavirus phendrix</taxon>
    </lineage>
</organism>
<dbReference type="RefSeq" id="YP_010649113.1">
    <property type="nucleotide sequence ID" value="NC_070764.1"/>
</dbReference>
<keyword evidence="3" id="KW-1185">Reference proteome</keyword>
<evidence type="ECO:0000256" key="1">
    <source>
        <dbReference type="SAM" id="MobiDB-lite"/>
    </source>
</evidence>
<sequence length="260" mass="29004">MHINPIHNREELVAAIKSGGSPRWYVERLAKAYGVDIDTTTAVKPDFREQSEEDTVDKELADAMEDYASGEANLEQTETMVAAIVARNYREGETVESIKEAFDKEVYGFLEHGRISNDEYATLVAAVTKTVRTREGQERFGQPLNTVIERDKDEPGAPGNKGPEPVARLDEVPVRRQPAPVDREEPQNSGAITEMREQFNNVTNVKAKKTMDEVHVALENADPVTKAGFAPSESDMDDDRPDDVREKFLKALRKSAKTEG</sequence>
<name>A0A514U109_9CAUD</name>
<evidence type="ECO:0000313" key="2">
    <source>
        <dbReference type="EMBL" id="QDK02617.1"/>
    </source>
</evidence>
<protein>
    <submittedName>
        <fullName evidence="2">Uncharacterized protein</fullName>
    </submittedName>
</protein>
<feature type="region of interest" description="Disordered" evidence="1">
    <location>
        <begin position="146"/>
        <end position="187"/>
    </location>
</feature>
<dbReference type="EMBL" id="MN096369">
    <property type="protein sequence ID" value="QDK02617.1"/>
    <property type="molecule type" value="Genomic_DNA"/>
</dbReference>
<proteinExistence type="predicted"/>
<accession>A0A514U109</accession>
<dbReference type="GeneID" id="77924631"/>
<gene>
    <name evidence="2" type="primary">69</name>
    <name evidence="2" type="ORF">SEA_PHENDRIX_69</name>
</gene>
<evidence type="ECO:0000313" key="3">
    <source>
        <dbReference type="Proteomes" id="UP000319596"/>
    </source>
</evidence>
<reference evidence="2 3" key="1">
    <citation type="submission" date="2019-06" db="EMBL/GenBank/DDBJ databases">
        <authorList>
            <person name="Burns M.A."/>
            <person name="Hill G.C."/>
            <person name="Wesley B.E."/>
            <person name="Womack T.V."/>
            <person name="Krukonis G.P."/>
            <person name="Delesalle V.A."/>
            <person name="Garlena R.A."/>
            <person name="Russell D.A."/>
            <person name="Pope W.H."/>
            <person name="Jacobs-Sera D."/>
            <person name="Hatfull G.F."/>
        </authorList>
    </citation>
    <scope>NUCLEOTIDE SEQUENCE [LARGE SCALE GENOMIC DNA]</scope>
</reference>
<dbReference type="Proteomes" id="UP000319596">
    <property type="component" value="Segment"/>
</dbReference>
<dbReference type="KEGG" id="vg:77924631"/>